<dbReference type="PANTHER" id="PTHR42908">
    <property type="entry name" value="TRANSLATION ELONGATION FACTOR-RELATED"/>
    <property type="match status" value="1"/>
</dbReference>
<name>A0A955LBR2_9BACT</name>
<dbReference type="InterPro" id="IPR027417">
    <property type="entry name" value="P-loop_NTPase"/>
</dbReference>
<dbReference type="InterPro" id="IPR048876">
    <property type="entry name" value="BipA_C"/>
</dbReference>
<dbReference type="NCBIfam" id="TIGR00231">
    <property type="entry name" value="small_GTP"/>
    <property type="match status" value="1"/>
</dbReference>
<dbReference type="Proteomes" id="UP000714915">
    <property type="component" value="Unassembled WGS sequence"/>
</dbReference>
<dbReference type="InterPro" id="IPR042116">
    <property type="entry name" value="TypA/BipA_C"/>
</dbReference>
<dbReference type="InterPro" id="IPR031157">
    <property type="entry name" value="G_TR_CS"/>
</dbReference>
<dbReference type="PROSITE" id="PS00301">
    <property type="entry name" value="G_TR_1"/>
    <property type="match status" value="1"/>
</dbReference>
<dbReference type="InterPro" id="IPR047041">
    <property type="entry name" value="BipA_GTP-bd_dom"/>
</dbReference>
<evidence type="ECO:0000256" key="1">
    <source>
        <dbReference type="ARBA" id="ARBA00023134"/>
    </source>
</evidence>
<proteinExistence type="predicted"/>
<dbReference type="InterPro" id="IPR000640">
    <property type="entry name" value="EFG_V-like"/>
</dbReference>
<evidence type="ECO:0000259" key="2">
    <source>
        <dbReference type="PROSITE" id="PS51722"/>
    </source>
</evidence>
<dbReference type="Pfam" id="PF00009">
    <property type="entry name" value="GTP_EFTU"/>
    <property type="match status" value="1"/>
</dbReference>
<dbReference type="Gene3D" id="3.40.50.300">
    <property type="entry name" value="P-loop containing nucleotide triphosphate hydrolases"/>
    <property type="match status" value="1"/>
</dbReference>
<keyword evidence="1" id="KW-0342">GTP-binding</keyword>
<dbReference type="InterPro" id="IPR000795">
    <property type="entry name" value="T_Tr_GTP-bd_dom"/>
</dbReference>
<accession>A0A955LBR2</accession>
<reference evidence="3" key="1">
    <citation type="submission" date="2020-04" db="EMBL/GenBank/DDBJ databases">
        <authorList>
            <person name="Zhang T."/>
        </authorList>
    </citation>
    <scope>NUCLEOTIDE SEQUENCE</scope>
    <source>
        <strain evidence="3">HKST-UBA09</strain>
    </source>
</reference>
<keyword evidence="1" id="KW-0547">Nucleotide-binding</keyword>
<dbReference type="SUPFAM" id="SSF50447">
    <property type="entry name" value="Translation proteins"/>
    <property type="match status" value="1"/>
</dbReference>
<feature type="domain" description="Tr-type G" evidence="2">
    <location>
        <begin position="4"/>
        <end position="204"/>
    </location>
</feature>
<dbReference type="GO" id="GO:0003924">
    <property type="term" value="F:GTPase activity"/>
    <property type="evidence" value="ECO:0007669"/>
    <property type="project" value="InterPro"/>
</dbReference>
<dbReference type="PROSITE" id="PS51722">
    <property type="entry name" value="G_TR_2"/>
    <property type="match status" value="1"/>
</dbReference>
<dbReference type="Gene3D" id="3.30.70.870">
    <property type="entry name" value="Elongation Factor G (Translational Gtpase), domain 3"/>
    <property type="match status" value="1"/>
</dbReference>
<reference evidence="3" key="2">
    <citation type="journal article" date="2021" name="Microbiome">
        <title>Successional dynamics and alternative stable states in a saline activated sludge microbial community over 9 years.</title>
        <authorList>
            <person name="Wang Y."/>
            <person name="Ye J."/>
            <person name="Ju F."/>
            <person name="Liu L."/>
            <person name="Boyd J.A."/>
            <person name="Deng Y."/>
            <person name="Parks D.H."/>
            <person name="Jiang X."/>
            <person name="Yin X."/>
            <person name="Woodcroft B.J."/>
            <person name="Tyson G.W."/>
            <person name="Hugenholtz P."/>
            <person name="Polz M.F."/>
            <person name="Zhang T."/>
        </authorList>
    </citation>
    <scope>NUCLEOTIDE SEQUENCE</scope>
    <source>
        <strain evidence="3">HKST-UBA09</strain>
    </source>
</reference>
<dbReference type="CDD" id="cd01891">
    <property type="entry name" value="TypA_BipA"/>
    <property type="match status" value="1"/>
</dbReference>
<dbReference type="GO" id="GO:1990904">
    <property type="term" value="C:ribonucleoprotein complex"/>
    <property type="evidence" value="ECO:0007669"/>
    <property type="project" value="TreeGrafter"/>
</dbReference>
<dbReference type="Pfam" id="PF21018">
    <property type="entry name" value="BipA_C"/>
    <property type="match status" value="1"/>
</dbReference>
<dbReference type="FunFam" id="3.40.50.300:FF:000055">
    <property type="entry name" value="GTP-binding protein TypA"/>
    <property type="match status" value="1"/>
</dbReference>
<dbReference type="GO" id="GO:0005829">
    <property type="term" value="C:cytosol"/>
    <property type="evidence" value="ECO:0007669"/>
    <property type="project" value="TreeGrafter"/>
</dbReference>
<dbReference type="GO" id="GO:0005525">
    <property type="term" value="F:GTP binding"/>
    <property type="evidence" value="ECO:0007669"/>
    <property type="project" value="UniProtKB-KW"/>
</dbReference>
<evidence type="ECO:0000313" key="4">
    <source>
        <dbReference type="Proteomes" id="UP000714915"/>
    </source>
</evidence>
<protein>
    <submittedName>
        <fullName evidence="3">GTP-binding protein</fullName>
    </submittedName>
</protein>
<evidence type="ECO:0000313" key="3">
    <source>
        <dbReference type="EMBL" id="MCA9387111.1"/>
    </source>
</evidence>
<dbReference type="InterPro" id="IPR009000">
    <property type="entry name" value="Transl_B-barrel_sf"/>
</dbReference>
<dbReference type="PANTHER" id="PTHR42908:SF8">
    <property type="entry name" value="TR-TYPE G DOMAIN-CONTAINING PROTEIN"/>
    <property type="match status" value="1"/>
</dbReference>
<dbReference type="Gene3D" id="2.40.50.250">
    <property type="entry name" value="bipa protein"/>
    <property type="match status" value="1"/>
</dbReference>
<sequence>MDRDKIRNIAIIAHVDHGKTTLVDAFLKQSNIFRDNQEEMNQEMILDTGDLEREKGITIKAKNISVKYNDYTINIIDTPGHADFGGEVERTLNMADGCLLIVDAQEGPMPQTRFVLKKALELDLKPIVVINKIDKPASNIPRTLDKIQDLFLNLAVKDEQLDFPVFYAIGRDGKVWSEAPTDTNAPADIKPLLDSIVEVVPAPSGDETKPFQMQITTLDFDSHTGRYLIGKVKNGSVKRGTSVTVTIPDENDQPRIDARGSVKKILRKEGLAYVETDSASVGEIIAIVGIESKAIGATISDSSNVSTLPIIKISDPSVRIKIEANTSPFLGKEGDFVTAKQLQARLEKEAEQNISLNIEKADDGSFYVAGRGDLQLSILIEELRREGFELQVRRPEVIIKTIDGKKHEPLEELFIEVPEMYAGTVMNAVNSRKAEMIDMQTENGQTTMTFKILTANLLGLRNSLLTETKGNLVMNNYLLEYVPLTEHEDFFRRGVLISSDNGPAAAYALNTIQERGELFITPATMVYEGMIIGINKYEQDLEVNPTKERQKTGVRRNQAEITQIQLKGVKELTLEFALMFIAKDEMLEVTPENLRLRKQYLKKHEREWASRTNLTDIAKKSMGIK</sequence>
<dbReference type="EMBL" id="JAGQLF010000049">
    <property type="protein sequence ID" value="MCA9387111.1"/>
    <property type="molecule type" value="Genomic_DNA"/>
</dbReference>
<dbReference type="PRINTS" id="PR00315">
    <property type="entry name" value="ELONGATNFCT"/>
</dbReference>
<comment type="caution">
    <text evidence="3">The sequence shown here is derived from an EMBL/GenBank/DDBJ whole genome shotgun (WGS) entry which is preliminary data.</text>
</comment>
<organism evidence="3 4">
    <name type="scientific">Candidatus Dojkabacteria bacterium</name>
    <dbReference type="NCBI Taxonomy" id="2099670"/>
    <lineage>
        <taxon>Bacteria</taxon>
        <taxon>Candidatus Dojkabacteria</taxon>
    </lineage>
</organism>
<dbReference type="Pfam" id="PF00679">
    <property type="entry name" value="EFG_C"/>
    <property type="match status" value="1"/>
</dbReference>
<dbReference type="InterPro" id="IPR035647">
    <property type="entry name" value="EFG_III/V"/>
</dbReference>
<dbReference type="SUPFAM" id="SSF54980">
    <property type="entry name" value="EF-G C-terminal domain-like"/>
    <property type="match status" value="2"/>
</dbReference>
<dbReference type="SUPFAM" id="SSF52540">
    <property type="entry name" value="P-loop containing nucleoside triphosphate hydrolases"/>
    <property type="match status" value="1"/>
</dbReference>
<dbReference type="InterPro" id="IPR005225">
    <property type="entry name" value="Small_GTP-bd"/>
</dbReference>
<dbReference type="Gene3D" id="2.40.30.10">
    <property type="entry name" value="Translation factors"/>
    <property type="match status" value="1"/>
</dbReference>
<dbReference type="Gene3D" id="3.30.70.240">
    <property type="match status" value="1"/>
</dbReference>
<gene>
    <name evidence="3" type="ORF">KC669_03695</name>
</gene>
<dbReference type="AlphaFoldDB" id="A0A955LBR2"/>